<dbReference type="InterPro" id="IPR041380">
    <property type="entry name" value="Acetyltransf_17"/>
</dbReference>
<dbReference type="Proteomes" id="UP000275076">
    <property type="component" value="Unassembled WGS sequence"/>
</dbReference>
<evidence type="ECO:0000259" key="1">
    <source>
        <dbReference type="PROSITE" id="PS51186"/>
    </source>
</evidence>
<dbReference type="EMBL" id="RBVX01000028">
    <property type="protein sequence ID" value="RSL31111.1"/>
    <property type="molecule type" value="Genomic_DNA"/>
</dbReference>
<dbReference type="PANTHER" id="PTHR37817">
    <property type="entry name" value="N-ACETYLTRANSFERASE EIS"/>
    <property type="match status" value="1"/>
</dbReference>
<dbReference type="AlphaFoldDB" id="A0A428MY94"/>
<dbReference type="OrthoDB" id="9768284at2"/>
<dbReference type="RefSeq" id="WP_125559289.1">
    <property type="nucleotide sequence ID" value="NZ_RBVX01000028.1"/>
</dbReference>
<dbReference type="SUPFAM" id="SSF55718">
    <property type="entry name" value="SCP-like"/>
    <property type="match status" value="1"/>
</dbReference>
<dbReference type="Pfam" id="PF13527">
    <property type="entry name" value="Acetyltransf_9"/>
    <property type="match status" value="1"/>
</dbReference>
<organism evidence="2 3">
    <name type="scientific">Salibacterium salarium</name>
    <dbReference type="NCBI Taxonomy" id="284579"/>
    <lineage>
        <taxon>Bacteria</taxon>
        <taxon>Bacillati</taxon>
        <taxon>Bacillota</taxon>
        <taxon>Bacilli</taxon>
        <taxon>Bacillales</taxon>
        <taxon>Bacillaceae</taxon>
    </lineage>
</organism>
<reference evidence="2 3" key="1">
    <citation type="submission" date="2018-10" db="EMBL/GenBank/DDBJ databases">
        <title>Draft genome sequence of Bacillus salarius IM0101, isolated from a hypersaline soil in Inner Mongolia, China.</title>
        <authorList>
            <person name="Yamprayoonswat W."/>
            <person name="Boonvisut S."/>
            <person name="Jumpathong W."/>
            <person name="Sittihan S."/>
            <person name="Ruangsuj P."/>
            <person name="Wanthongcharoen S."/>
            <person name="Thongpramul N."/>
            <person name="Pimmason S."/>
            <person name="Yu B."/>
            <person name="Yasawong M."/>
        </authorList>
    </citation>
    <scope>NUCLEOTIDE SEQUENCE [LARGE SCALE GENOMIC DNA]</scope>
    <source>
        <strain evidence="2 3">IM0101</strain>
    </source>
</reference>
<dbReference type="InterPro" id="IPR051554">
    <property type="entry name" value="Acetyltransferase_Eis"/>
</dbReference>
<dbReference type="Gene3D" id="3.40.630.30">
    <property type="match status" value="2"/>
</dbReference>
<keyword evidence="3" id="KW-1185">Reference proteome</keyword>
<dbReference type="Gene3D" id="3.30.1050.10">
    <property type="entry name" value="SCP2 sterol-binding domain"/>
    <property type="match status" value="1"/>
</dbReference>
<dbReference type="GO" id="GO:0030649">
    <property type="term" value="P:aminoglycoside antibiotic catabolic process"/>
    <property type="evidence" value="ECO:0007669"/>
    <property type="project" value="TreeGrafter"/>
</dbReference>
<protein>
    <submittedName>
        <fullName evidence="2">GNAT family N-acetyltransferase</fullName>
    </submittedName>
</protein>
<dbReference type="InterPro" id="IPR000182">
    <property type="entry name" value="GNAT_dom"/>
</dbReference>
<dbReference type="Pfam" id="PF17668">
    <property type="entry name" value="Acetyltransf_17"/>
    <property type="match status" value="1"/>
</dbReference>
<dbReference type="Pfam" id="PF13530">
    <property type="entry name" value="SCP2_2"/>
    <property type="match status" value="1"/>
</dbReference>
<dbReference type="PROSITE" id="PS51186">
    <property type="entry name" value="GNAT"/>
    <property type="match status" value="1"/>
</dbReference>
<dbReference type="InterPro" id="IPR025559">
    <property type="entry name" value="Eis_dom"/>
</dbReference>
<gene>
    <name evidence="2" type="ORF">D7Z54_22615</name>
</gene>
<name>A0A428MY94_9BACI</name>
<dbReference type="GO" id="GO:0034069">
    <property type="term" value="F:aminoglycoside N-acetyltransferase activity"/>
    <property type="evidence" value="ECO:0007669"/>
    <property type="project" value="TreeGrafter"/>
</dbReference>
<dbReference type="InterPro" id="IPR036527">
    <property type="entry name" value="SCP2_sterol-bd_dom_sf"/>
</dbReference>
<evidence type="ECO:0000313" key="2">
    <source>
        <dbReference type="EMBL" id="RSL31111.1"/>
    </source>
</evidence>
<keyword evidence="2" id="KW-0808">Transferase</keyword>
<dbReference type="PANTHER" id="PTHR37817:SF1">
    <property type="entry name" value="N-ACETYLTRANSFERASE EIS"/>
    <property type="match status" value="1"/>
</dbReference>
<evidence type="ECO:0000313" key="3">
    <source>
        <dbReference type="Proteomes" id="UP000275076"/>
    </source>
</evidence>
<accession>A0A428MY94</accession>
<dbReference type="CDD" id="cd04301">
    <property type="entry name" value="NAT_SF"/>
    <property type="match status" value="1"/>
</dbReference>
<sequence>MDIRKMNASQMRQSLELDQFAFQFEFSKEEKKNHERMMKPENTWIAEENGQLLSKLTILPVNVFVGRASLPMGGISSVATWPESRRGGLVRKLLDAALLDMRERGYVLSFLYPFSIGFYRKFGWELFADTVTWEIKKEQLPKKGEITNGAIRRIPPAQWPVLQDIYQAFAYQFNGMVNRTESWWRYTVLKQKKGQIAVYTDEEGIDKGYLIYKVKERYMTIHEFIAIDENARAQLWSFIANHDSMIEGAKIMTTTEDPTRFMLPDPMIKETRDSYFMARIVDMKAFLEQYPFQLEYGEELTIETTDNNCSWNNGVFFLKKGERGMEVTERPNITEAKITMDINTVTAVLLGYISVETGIATNKIKATEQDKEKLKRVIVKEKPFIYDFF</sequence>
<feature type="domain" description="N-acetyltransferase" evidence="1">
    <location>
        <begin position="1"/>
        <end position="141"/>
    </location>
</feature>
<dbReference type="SUPFAM" id="SSF55729">
    <property type="entry name" value="Acyl-CoA N-acyltransferases (Nat)"/>
    <property type="match status" value="1"/>
</dbReference>
<proteinExistence type="predicted"/>
<dbReference type="InterPro" id="IPR016181">
    <property type="entry name" value="Acyl_CoA_acyltransferase"/>
</dbReference>
<comment type="caution">
    <text evidence="2">The sequence shown here is derived from an EMBL/GenBank/DDBJ whole genome shotgun (WGS) entry which is preliminary data.</text>
</comment>